<dbReference type="EMBL" id="CP056068">
    <property type="protein sequence ID" value="UVC54721.1"/>
    <property type="molecule type" value="Genomic_DNA"/>
</dbReference>
<sequence length="51" mass="5849">MHVNQYLDRKPLSKIHDIVKAQNRAKSQYKAKKINAVSSSTSNENSQHKLL</sequence>
<name>A0A976SLE3_THEOR</name>
<evidence type="ECO:0000256" key="1">
    <source>
        <dbReference type="SAM" id="MobiDB-lite"/>
    </source>
</evidence>
<evidence type="ECO:0000313" key="3">
    <source>
        <dbReference type="Proteomes" id="UP000244803"/>
    </source>
</evidence>
<gene>
    <name evidence="2" type="ORF">MACJ_003691</name>
</gene>
<evidence type="ECO:0000313" key="2">
    <source>
        <dbReference type="EMBL" id="UVC54721.1"/>
    </source>
</evidence>
<proteinExistence type="predicted"/>
<reference evidence="2" key="1">
    <citation type="submission" date="2022-07" db="EMBL/GenBank/DDBJ databases">
        <title>Evaluation of T. orientalis genome assembly methods using nanopore sequencing and analysis of variation between genomes.</title>
        <authorList>
            <person name="Yam J."/>
            <person name="Micallef M.L."/>
            <person name="Liu M."/>
            <person name="Djordjevic S.P."/>
            <person name="Bogema D.R."/>
            <person name="Jenkins C."/>
        </authorList>
    </citation>
    <scope>NUCLEOTIDE SEQUENCE</scope>
    <source>
        <strain evidence="2">Fish Creek</strain>
    </source>
</reference>
<dbReference type="AlphaFoldDB" id="A0A976SLE3"/>
<accession>A0A976SLE3</accession>
<feature type="region of interest" description="Disordered" evidence="1">
    <location>
        <begin position="23"/>
        <end position="51"/>
    </location>
</feature>
<organism evidence="2 3">
    <name type="scientific">Theileria orientalis</name>
    <dbReference type="NCBI Taxonomy" id="68886"/>
    <lineage>
        <taxon>Eukaryota</taxon>
        <taxon>Sar</taxon>
        <taxon>Alveolata</taxon>
        <taxon>Apicomplexa</taxon>
        <taxon>Aconoidasida</taxon>
        <taxon>Piroplasmida</taxon>
        <taxon>Theileriidae</taxon>
        <taxon>Theileria</taxon>
    </lineage>
</organism>
<protein>
    <submittedName>
        <fullName evidence="2">Uncharacterized protein</fullName>
    </submittedName>
</protein>
<dbReference type="Proteomes" id="UP000244803">
    <property type="component" value="Chromosome 2"/>
</dbReference>
<feature type="compositionally biased region" description="Polar residues" evidence="1">
    <location>
        <begin position="36"/>
        <end position="45"/>
    </location>
</feature>